<dbReference type="PANTHER" id="PTHR37984:SF5">
    <property type="entry name" value="PROTEIN NYNRIN-LIKE"/>
    <property type="match status" value="1"/>
</dbReference>
<protein>
    <submittedName>
        <fullName evidence="2">Reverse transcriptase domain-containing protein</fullName>
    </submittedName>
</protein>
<gene>
    <name evidence="2" type="ORF">Tci_022153</name>
</gene>
<dbReference type="EMBL" id="BKCJ010002675">
    <property type="protein sequence ID" value="GEU50175.1"/>
    <property type="molecule type" value="Genomic_DNA"/>
</dbReference>
<keyword evidence="2" id="KW-0695">RNA-directed DNA polymerase</keyword>
<keyword evidence="2" id="KW-0548">Nucleotidyltransferase</keyword>
<dbReference type="Gene3D" id="3.10.10.10">
    <property type="entry name" value="HIV Type 1 Reverse Transcriptase, subunit A, domain 1"/>
    <property type="match status" value="1"/>
</dbReference>
<organism evidence="2">
    <name type="scientific">Tanacetum cinerariifolium</name>
    <name type="common">Dalmatian daisy</name>
    <name type="synonym">Chrysanthemum cinerariifolium</name>
    <dbReference type="NCBI Taxonomy" id="118510"/>
    <lineage>
        <taxon>Eukaryota</taxon>
        <taxon>Viridiplantae</taxon>
        <taxon>Streptophyta</taxon>
        <taxon>Embryophyta</taxon>
        <taxon>Tracheophyta</taxon>
        <taxon>Spermatophyta</taxon>
        <taxon>Magnoliopsida</taxon>
        <taxon>eudicotyledons</taxon>
        <taxon>Gunneridae</taxon>
        <taxon>Pentapetalae</taxon>
        <taxon>asterids</taxon>
        <taxon>campanulids</taxon>
        <taxon>Asterales</taxon>
        <taxon>Asteraceae</taxon>
        <taxon>Asteroideae</taxon>
        <taxon>Anthemideae</taxon>
        <taxon>Anthemidinae</taxon>
        <taxon>Tanacetum</taxon>
    </lineage>
</organism>
<feature type="region of interest" description="Disordered" evidence="1">
    <location>
        <begin position="818"/>
        <end position="858"/>
    </location>
</feature>
<sequence length="1006" mass="114390">MSSSSSSFHATVTYTSIASNTNLPSWGIPSLEVYESEPEAPLSPVYAPEDPKYLAPSDDDIAPAEDQPLPALPIALSPSYIANSESIEDDFEEDLEMDPVDYDANEEEKHLASANSALSVPDSVPLDEETKPFETDESATTPPPPRSPHTVIRLSQTKLRRAQISVRPYTPPSPSTKARIVESTDPSHRFKIEERSAAATARQSRPALTHGVDYGFIDTLDASIRATDERVLTALKEVNERITDLANNHMYDSKEFTRVIRMLKMTEPYNKLAWAHSKDRIQTMEAQIRALQAETRVLKRQRIKDGDRLTRHIQHHHGGFRELEKMAAKKISMSDAGIKALIAQGVADALADYENSHVKTIGHDVAYGITWKTLMKMLTDKWRNMLVGLRDMIQGSMMASKPKMMQEAIEFANNQIDQKIHTFAKTQAENKRKLDDNTRNNQTQQQPFKRQNVAKAYTVGPGEKKEYRGCLPLSPAAANNQRTPREIQKAGNGEAHARSYALGGNKPKPDSNVITGSSVYSKIDLRSGYHKLRVRKKDIPKTAFRTRYSHYEFQVMPFGLTNTLANHQEHEEQLKSILELLHKEELYAKFSTCEFWIPRVQFLGHVIDSQGIHVDLAKIESIKYWASPKTPMEIHLFLGLASYYQRFIKGFLKITKSMTKLTHEGVKFDWGDKEEGAFQLLKQKLCSAPILALPVTTVYFEVTHGYKTACAYLVPKKCLLRLKRKSVLQLHRNQSVVRQSTAFKSEQPIISKPWFASQVEVNYDLSKPVTTHYLPKERESAVVKPHHVIASSESRNISKNMPRFSLIDRVYNHYLEESKKKTQERARNSRPSVMPSAKSQSTVNYSKPKPRINNQKYRNWPTSKTSYITTNTMPITDHSRNSRIFSDSKHFVCSTCQKCVFNANQDTCVMKFLNEVNSRDKVLCNKTTNRSKSVEKISVAKKPERQISKGHRFSIKKTSVVHEKIMTHRSCLRWKPTGQIFKTVRLRWVPTGKIFTSSITNDQIIG</sequence>
<name>A0A6L2KQ67_TANCI</name>
<dbReference type="Gene3D" id="3.30.70.270">
    <property type="match status" value="3"/>
</dbReference>
<accession>A0A6L2KQ67</accession>
<feature type="region of interest" description="Disordered" evidence="1">
    <location>
        <begin position="106"/>
        <end position="151"/>
    </location>
</feature>
<proteinExistence type="predicted"/>
<feature type="compositionally biased region" description="Basic and acidic residues" evidence="1">
    <location>
        <begin position="818"/>
        <end position="827"/>
    </location>
</feature>
<reference evidence="2" key="1">
    <citation type="journal article" date="2019" name="Sci. Rep.">
        <title>Draft genome of Tanacetum cinerariifolium, the natural source of mosquito coil.</title>
        <authorList>
            <person name="Yamashiro T."/>
            <person name="Shiraishi A."/>
            <person name="Satake H."/>
            <person name="Nakayama K."/>
        </authorList>
    </citation>
    <scope>NUCLEOTIDE SEQUENCE</scope>
</reference>
<dbReference type="CDD" id="cd01647">
    <property type="entry name" value="RT_LTR"/>
    <property type="match status" value="1"/>
</dbReference>
<comment type="caution">
    <text evidence="2">The sequence shown here is derived from an EMBL/GenBank/DDBJ whole genome shotgun (WGS) entry which is preliminary data.</text>
</comment>
<dbReference type="PANTHER" id="PTHR37984">
    <property type="entry name" value="PROTEIN CBG26694"/>
    <property type="match status" value="1"/>
</dbReference>
<keyword evidence="2" id="KW-0808">Transferase</keyword>
<dbReference type="FunFam" id="3.30.70.270:FF:000063">
    <property type="entry name" value="Zinc knuckle domaincontaining protein"/>
    <property type="match status" value="1"/>
</dbReference>
<dbReference type="InterPro" id="IPR043502">
    <property type="entry name" value="DNA/RNA_pol_sf"/>
</dbReference>
<dbReference type="GO" id="GO:0003964">
    <property type="term" value="F:RNA-directed DNA polymerase activity"/>
    <property type="evidence" value="ECO:0007669"/>
    <property type="project" value="UniProtKB-KW"/>
</dbReference>
<dbReference type="InterPro" id="IPR043128">
    <property type="entry name" value="Rev_trsase/Diguanyl_cyclase"/>
</dbReference>
<feature type="region of interest" description="Disordered" evidence="1">
    <location>
        <begin position="37"/>
        <end position="70"/>
    </location>
</feature>
<evidence type="ECO:0000256" key="1">
    <source>
        <dbReference type="SAM" id="MobiDB-lite"/>
    </source>
</evidence>
<dbReference type="SUPFAM" id="SSF56672">
    <property type="entry name" value="DNA/RNA polymerases"/>
    <property type="match status" value="1"/>
</dbReference>
<dbReference type="AlphaFoldDB" id="A0A6L2KQ67"/>
<dbReference type="InterPro" id="IPR050951">
    <property type="entry name" value="Retrovirus_Pol_polyprotein"/>
</dbReference>
<feature type="region of interest" description="Disordered" evidence="1">
    <location>
        <begin position="430"/>
        <end position="453"/>
    </location>
</feature>
<evidence type="ECO:0000313" key="2">
    <source>
        <dbReference type="EMBL" id="GEU50175.1"/>
    </source>
</evidence>